<evidence type="ECO:0000313" key="1">
    <source>
        <dbReference type="EMBL" id="GKT32336.1"/>
    </source>
</evidence>
<sequence length="358" mass="40440">MACLTADMEQKNRNAGIKGVTSNHPCCMCKWSPKPSLSKPFNQGILVDELVVRGDVWAVLADNKQRNRNAGLKASTSLHPCVVCKTLIQDGKETLGDAREDMYEVPSEDNSKKSQIPILHLPSSSFNPLMHQPFDRLHAFRTRLSEKMGSLLCDQLRILDNTIMASRKIMFSNGFAADTPQRVKLSGLTASFPNNCVFCSGILSTGNKVSKKGWIEAEKCQIREGCEQFGIDLLHMELKGTSKYYLSLAIHFFRKYRGSTEADSRVFNSRLHLLSLPHVLEEPVKWEGHHHRKFLPLAALLQGDLVRDERVIQLWEGFSSYHHDLRHLKRVEEAKKRAEIHGKYETTIPSADPHPTGN</sequence>
<evidence type="ECO:0000313" key="2">
    <source>
        <dbReference type="Proteomes" id="UP001057375"/>
    </source>
</evidence>
<name>A0ABQ5KII5_9EUKA</name>
<dbReference type="Proteomes" id="UP001057375">
    <property type="component" value="Unassembled WGS sequence"/>
</dbReference>
<accession>A0ABQ5KII5</accession>
<protein>
    <submittedName>
        <fullName evidence="1">Uncharacterized protein</fullName>
    </submittedName>
</protein>
<keyword evidence="2" id="KW-1185">Reference proteome</keyword>
<proteinExistence type="predicted"/>
<reference evidence="1" key="1">
    <citation type="submission" date="2022-03" db="EMBL/GenBank/DDBJ databases">
        <title>Draft genome sequence of Aduncisulcus paluster, a free-living microaerophilic Fornicata.</title>
        <authorList>
            <person name="Yuyama I."/>
            <person name="Kume K."/>
            <person name="Tamura T."/>
            <person name="Inagaki Y."/>
            <person name="Hashimoto T."/>
        </authorList>
    </citation>
    <scope>NUCLEOTIDE SEQUENCE</scope>
    <source>
        <strain evidence="1">NY0171</strain>
    </source>
</reference>
<gene>
    <name evidence="1" type="ORF">ADUPG1_006515</name>
</gene>
<comment type="caution">
    <text evidence="1">The sequence shown here is derived from an EMBL/GenBank/DDBJ whole genome shotgun (WGS) entry which is preliminary data.</text>
</comment>
<dbReference type="EMBL" id="BQXS01009972">
    <property type="protein sequence ID" value="GKT32336.1"/>
    <property type="molecule type" value="Genomic_DNA"/>
</dbReference>
<organism evidence="1 2">
    <name type="scientific">Aduncisulcus paluster</name>
    <dbReference type="NCBI Taxonomy" id="2918883"/>
    <lineage>
        <taxon>Eukaryota</taxon>
        <taxon>Metamonada</taxon>
        <taxon>Carpediemonas-like organisms</taxon>
        <taxon>Aduncisulcus</taxon>
    </lineage>
</organism>